<keyword evidence="3" id="KW-1185">Reference proteome</keyword>
<evidence type="ECO:0000256" key="1">
    <source>
        <dbReference type="SAM" id="MobiDB-lite"/>
    </source>
</evidence>
<dbReference type="Pfam" id="PF09849">
    <property type="entry name" value="DUF2076"/>
    <property type="match status" value="1"/>
</dbReference>
<dbReference type="RefSeq" id="WP_188568513.1">
    <property type="nucleotide sequence ID" value="NZ_BMED01000006.1"/>
</dbReference>
<feature type="region of interest" description="Disordered" evidence="1">
    <location>
        <begin position="207"/>
        <end position="227"/>
    </location>
</feature>
<protein>
    <recommendedName>
        <fullName evidence="4">DUF2076 domain-containing protein</fullName>
    </recommendedName>
</protein>
<evidence type="ECO:0000313" key="2">
    <source>
        <dbReference type="EMBL" id="GGC93654.1"/>
    </source>
</evidence>
<evidence type="ECO:0008006" key="4">
    <source>
        <dbReference type="Google" id="ProtNLM"/>
    </source>
</evidence>
<name>A0A916UXU0_9BURK</name>
<reference evidence="2" key="1">
    <citation type="journal article" date="2014" name="Int. J. Syst. Evol. Microbiol.">
        <title>Complete genome sequence of Corynebacterium casei LMG S-19264T (=DSM 44701T), isolated from a smear-ripened cheese.</title>
        <authorList>
            <consortium name="US DOE Joint Genome Institute (JGI-PGF)"/>
            <person name="Walter F."/>
            <person name="Albersmeier A."/>
            <person name="Kalinowski J."/>
            <person name="Ruckert C."/>
        </authorList>
    </citation>
    <scope>NUCLEOTIDE SEQUENCE</scope>
    <source>
        <strain evidence="2">CGMCC 1.10998</strain>
    </source>
</reference>
<reference evidence="2" key="2">
    <citation type="submission" date="2020-09" db="EMBL/GenBank/DDBJ databases">
        <authorList>
            <person name="Sun Q."/>
            <person name="Zhou Y."/>
        </authorList>
    </citation>
    <scope>NUCLEOTIDE SEQUENCE</scope>
    <source>
        <strain evidence="2">CGMCC 1.10998</strain>
    </source>
</reference>
<dbReference type="EMBL" id="BMED01000006">
    <property type="protein sequence ID" value="GGC93654.1"/>
    <property type="molecule type" value="Genomic_DNA"/>
</dbReference>
<feature type="compositionally biased region" description="Low complexity" evidence="1">
    <location>
        <begin position="207"/>
        <end position="221"/>
    </location>
</feature>
<gene>
    <name evidence="2" type="ORF">GCM10011396_46200</name>
</gene>
<proteinExistence type="predicted"/>
<dbReference type="InterPro" id="IPR018648">
    <property type="entry name" value="DUF2076"/>
</dbReference>
<organism evidence="2 3">
    <name type="scientific">Undibacterium terreum</name>
    <dbReference type="NCBI Taxonomy" id="1224302"/>
    <lineage>
        <taxon>Bacteria</taxon>
        <taxon>Pseudomonadati</taxon>
        <taxon>Pseudomonadota</taxon>
        <taxon>Betaproteobacteria</taxon>
        <taxon>Burkholderiales</taxon>
        <taxon>Oxalobacteraceae</taxon>
        <taxon>Undibacterium</taxon>
    </lineage>
</organism>
<evidence type="ECO:0000313" key="3">
    <source>
        <dbReference type="Proteomes" id="UP000637423"/>
    </source>
</evidence>
<dbReference type="Proteomes" id="UP000637423">
    <property type="component" value="Unassembled WGS sequence"/>
</dbReference>
<dbReference type="AlphaFoldDB" id="A0A916UXU0"/>
<accession>A0A916UXU0</accession>
<sequence length="227" mass="22759">MSPQESQVLQQFLQRLVQANGLVKDKEAQALIEKAVAQQPDAAYLLVQRVLLQDQALNVAQGQIAQLKIDLEELRASRSAQGSGAFLDASSAWGNSASSRPLASAPTYAPTPPSYSAAPPAAFAAAPAQPGFLSGQGGSMLGTMAATAAGVAAGAFLFQGIGSLMGHHGSGASLDSSGASAAPAGSANTDSGLIKDYFATDTLAQSDADSGGLSDLGSFDDSGSDDV</sequence>
<comment type="caution">
    <text evidence="2">The sequence shown here is derived from an EMBL/GenBank/DDBJ whole genome shotgun (WGS) entry which is preliminary data.</text>
</comment>